<dbReference type="Proteomes" id="UP000626109">
    <property type="component" value="Unassembled WGS sequence"/>
</dbReference>
<name>A0A813KJE2_POLGL</name>
<evidence type="ECO:0000313" key="2">
    <source>
        <dbReference type="Proteomes" id="UP000626109"/>
    </source>
</evidence>
<dbReference type="AlphaFoldDB" id="A0A813KJE2"/>
<reference evidence="1" key="1">
    <citation type="submission" date="2021-02" db="EMBL/GenBank/DDBJ databases">
        <authorList>
            <person name="Dougan E. K."/>
            <person name="Rhodes N."/>
            <person name="Thang M."/>
            <person name="Chan C."/>
        </authorList>
    </citation>
    <scope>NUCLEOTIDE SEQUENCE</scope>
</reference>
<gene>
    <name evidence="1" type="ORF">PGLA2088_LOCUS33545</name>
</gene>
<evidence type="ECO:0000313" key="1">
    <source>
        <dbReference type="EMBL" id="CAE8705134.1"/>
    </source>
</evidence>
<accession>A0A813KJE2</accession>
<dbReference type="EMBL" id="CAJNNW010030912">
    <property type="protein sequence ID" value="CAE8705134.1"/>
    <property type="molecule type" value="Genomic_DNA"/>
</dbReference>
<sequence>VASKSIVHVEEISTEFTHAGGPAGLGDVLIVPLEMPCDPFKSFFSPCVQHSKIMFYDVSTPTSPKFLYSIDRPNVPAGAVGILKQQNGKFLLIVGRADSAIIDFYVSGSADGNLKSDPAFKQIAQWQKSELLANPGLSANFESYQNLNLVLQKDGQIFMVGSVRTPLLVGRDYYDLFKLQPSGGGRVSITKVASRAMTSKKCDFYAGASIYVDSATKMNGYCVGWNPDMFSGLITINQF</sequence>
<protein>
    <submittedName>
        <fullName evidence="1">Uncharacterized protein</fullName>
    </submittedName>
</protein>
<feature type="non-terminal residue" evidence="1">
    <location>
        <position position="239"/>
    </location>
</feature>
<organism evidence="1 2">
    <name type="scientific">Polarella glacialis</name>
    <name type="common">Dinoflagellate</name>
    <dbReference type="NCBI Taxonomy" id="89957"/>
    <lineage>
        <taxon>Eukaryota</taxon>
        <taxon>Sar</taxon>
        <taxon>Alveolata</taxon>
        <taxon>Dinophyceae</taxon>
        <taxon>Suessiales</taxon>
        <taxon>Suessiaceae</taxon>
        <taxon>Polarella</taxon>
    </lineage>
</organism>
<comment type="caution">
    <text evidence="1">The sequence shown here is derived from an EMBL/GenBank/DDBJ whole genome shotgun (WGS) entry which is preliminary data.</text>
</comment>
<proteinExistence type="predicted"/>